<protein>
    <submittedName>
        <fullName evidence="2">Uncharacterized protein</fullName>
    </submittedName>
</protein>
<organism evidence="2 3">
    <name type="scientific">Rhamnella rubrinervis</name>
    <dbReference type="NCBI Taxonomy" id="2594499"/>
    <lineage>
        <taxon>Eukaryota</taxon>
        <taxon>Viridiplantae</taxon>
        <taxon>Streptophyta</taxon>
        <taxon>Embryophyta</taxon>
        <taxon>Tracheophyta</taxon>
        <taxon>Spermatophyta</taxon>
        <taxon>Magnoliopsida</taxon>
        <taxon>eudicotyledons</taxon>
        <taxon>Gunneridae</taxon>
        <taxon>Pentapetalae</taxon>
        <taxon>rosids</taxon>
        <taxon>fabids</taxon>
        <taxon>Rosales</taxon>
        <taxon>Rhamnaceae</taxon>
        <taxon>rhamnoid group</taxon>
        <taxon>Rhamneae</taxon>
        <taxon>Rhamnella</taxon>
    </lineage>
</organism>
<evidence type="ECO:0000256" key="1">
    <source>
        <dbReference type="SAM" id="MobiDB-lite"/>
    </source>
</evidence>
<proteinExistence type="predicted"/>
<feature type="compositionally biased region" description="Basic and acidic residues" evidence="1">
    <location>
        <begin position="401"/>
        <end position="412"/>
    </location>
</feature>
<gene>
    <name evidence="2" type="ORF">FNV43_RR21230</name>
</gene>
<sequence>MLYLKERATYAKRLALPLGIDCSIREPCKEGRYAFYTRWQIRLLQDTPMSDKGWKERHFFVKRKALFDPVGMSNSGVCSVWAERVLDFQLVPSKTIQLTSSVHQKEIVSTFCSPKNHFALLGIGHPSKETRKSTPNILKLNQCLNVFLFLFSRFLTPTFLKSGRTKRRGLLRKSSGSAKLVEPNQGGIALVQPKDLIVAILVEKSPPPKRQRRSSPPALSKDKGKAPQAPKTNLRLEDSTFVRLEPNQCALKVCSEQNVNFFSTLIGSDHFYLNVTSPRLLVPTEAVIKSNNAWKKKTTMLNNLVAMNKSLEEEEELRNLRLDFLRLASEQDKLQAQVAAWPSKKKIIYCKRVEDAFLKAKWQMIQRFKAEEIDWPTPKLSEVKGCEASEISYDEDELEDHTEAEKTPSHTRDSFMEAMDAVGTEGTGPVTNTEVSSNAESNQEDLLSCPAIFALAFCFCFVRLRQLEVLE</sequence>
<reference evidence="2" key="1">
    <citation type="submission" date="2020-03" db="EMBL/GenBank/DDBJ databases">
        <title>A high-quality chromosome-level genome assembly of a woody plant with both climbing and erect habits, Rhamnella rubrinervis.</title>
        <authorList>
            <person name="Lu Z."/>
            <person name="Yang Y."/>
            <person name="Zhu X."/>
            <person name="Sun Y."/>
        </authorList>
    </citation>
    <scope>NUCLEOTIDE SEQUENCE</scope>
    <source>
        <strain evidence="2">BYM</strain>
        <tissue evidence="2">Leaf</tissue>
    </source>
</reference>
<keyword evidence="3" id="KW-1185">Reference proteome</keyword>
<evidence type="ECO:0000313" key="3">
    <source>
        <dbReference type="Proteomes" id="UP000796880"/>
    </source>
</evidence>
<accession>A0A8K0E1X0</accession>
<dbReference type="OrthoDB" id="1750920at2759"/>
<dbReference type="EMBL" id="VOIH02000009">
    <property type="protein sequence ID" value="KAF3438468.1"/>
    <property type="molecule type" value="Genomic_DNA"/>
</dbReference>
<name>A0A8K0E1X0_9ROSA</name>
<dbReference type="AlphaFoldDB" id="A0A8K0E1X0"/>
<feature type="region of interest" description="Disordered" evidence="1">
    <location>
        <begin position="206"/>
        <end position="232"/>
    </location>
</feature>
<evidence type="ECO:0000313" key="2">
    <source>
        <dbReference type="EMBL" id="KAF3438468.1"/>
    </source>
</evidence>
<dbReference type="Proteomes" id="UP000796880">
    <property type="component" value="Unassembled WGS sequence"/>
</dbReference>
<comment type="caution">
    <text evidence="2">The sequence shown here is derived from an EMBL/GenBank/DDBJ whole genome shotgun (WGS) entry which is preliminary data.</text>
</comment>
<feature type="region of interest" description="Disordered" evidence="1">
    <location>
        <begin position="392"/>
        <end position="412"/>
    </location>
</feature>